<comment type="caution">
    <text evidence="1">The sequence shown here is derived from an EMBL/GenBank/DDBJ whole genome shotgun (WGS) entry which is preliminary data.</text>
</comment>
<evidence type="ECO:0000313" key="1">
    <source>
        <dbReference type="EMBL" id="KAI0039937.1"/>
    </source>
</evidence>
<proteinExistence type="predicted"/>
<reference evidence="1" key="1">
    <citation type="submission" date="2021-02" db="EMBL/GenBank/DDBJ databases">
        <authorList>
            <consortium name="DOE Joint Genome Institute"/>
            <person name="Ahrendt S."/>
            <person name="Looney B.P."/>
            <person name="Miyauchi S."/>
            <person name="Morin E."/>
            <person name="Drula E."/>
            <person name="Courty P.E."/>
            <person name="Chicoki N."/>
            <person name="Fauchery L."/>
            <person name="Kohler A."/>
            <person name="Kuo A."/>
            <person name="Labutti K."/>
            <person name="Pangilinan J."/>
            <person name="Lipzen A."/>
            <person name="Riley R."/>
            <person name="Andreopoulos W."/>
            <person name="He G."/>
            <person name="Johnson J."/>
            <person name="Barry K.W."/>
            <person name="Grigoriev I.V."/>
            <person name="Nagy L."/>
            <person name="Hibbett D."/>
            <person name="Henrissat B."/>
            <person name="Matheny P.B."/>
            <person name="Labbe J."/>
            <person name="Martin F."/>
        </authorList>
    </citation>
    <scope>NUCLEOTIDE SEQUENCE</scope>
    <source>
        <strain evidence="1">FP105234-sp</strain>
    </source>
</reference>
<dbReference type="EMBL" id="MU276246">
    <property type="protein sequence ID" value="KAI0039937.1"/>
    <property type="molecule type" value="Genomic_DNA"/>
</dbReference>
<evidence type="ECO:0000313" key="2">
    <source>
        <dbReference type="Proteomes" id="UP000814033"/>
    </source>
</evidence>
<accession>A0ACB8R7R6</accession>
<keyword evidence="2" id="KW-1185">Reference proteome</keyword>
<dbReference type="Proteomes" id="UP000814033">
    <property type="component" value="Unassembled WGS sequence"/>
</dbReference>
<gene>
    <name evidence="1" type="ORF">FA95DRAFT_956691</name>
</gene>
<protein>
    <submittedName>
        <fullName evidence="1">Uncharacterized protein</fullName>
    </submittedName>
</protein>
<organism evidence="1 2">
    <name type="scientific">Auriscalpium vulgare</name>
    <dbReference type="NCBI Taxonomy" id="40419"/>
    <lineage>
        <taxon>Eukaryota</taxon>
        <taxon>Fungi</taxon>
        <taxon>Dikarya</taxon>
        <taxon>Basidiomycota</taxon>
        <taxon>Agaricomycotina</taxon>
        <taxon>Agaricomycetes</taxon>
        <taxon>Russulales</taxon>
        <taxon>Auriscalpiaceae</taxon>
        <taxon>Auriscalpium</taxon>
    </lineage>
</organism>
<reference evidence="1" key="2">
    <citation type="journal article" date="2022" name="New Phytol.">
        <title>Evolutionary transition to the ectomycorrhizal habit in the genomes of a hyperdiverse lineage of mushroom-forming fungi.</title>
        <authorList>
            <person name="Looney B."/>
            <person name="Miyauchi S."/>
            <person name="Morin E."/>
            <person name="Drula E."/>
            <person name="Courty P.E."/>
            <person name="Kohler A."/>
            <person name="Kuo A."/>
            <person name="LaButti K."/>
            <person name="Pangilinan J."/>
            <person name="Lipzen A."/>
            <person name="Riley R."/>
            <person name="Andreopoulos W."/>
            <person name="He G."/>
            <person name="Johnson J."/>
            <person name="Nolan M."/>
            <person name="Tritt A."/>
            <person name="Barry K.W."/>
            <person name="Grigoriev I.V."/>
            <person name="Nagy L.G."/>
            <person name="Hibbett D."/>
            <person name="Henrissat B."/>
            <person name="Matheny P.B."/>
            <person name="Labbe J."/>
            <person name="Martin F.M."/>
        </authorList>
    </citation>
    <scope>NUCLEOTIDE SEQUENCE</scope>
    <source>
        <strain evidence="1">FP105234-sp</strain>
    </source>
</reference>
<name>A0ACB8R7R6_9AGAM</name>
<sequence>MAVELEQAWQRLLARLPKLVVLIVFFVCTEPTTLFAFRPASSCVTTTATNRSSRPGKFNVEPQMLNSLLCGYSGRRRLCLADASCPKTRKGAHVPSLAERARPNTKVPRSASGHSRK</sequence>